<evidence type="ECO:0000313" key="10">
    <source>
        <dbReference type="Proteomes" id="UP000243542"/>
    </source>
</evidence>
<feature type="transmembrane region" description="Helical" evidence="8">
    <location>
        <begin position="127"/>
        <end position="147"/>
    </location>
</feature>
<dbReference type="InterPro" id="IPR018584">
    <property type="entry name" value="GT87"/>
</dbReference>
<keyword evidence="4 8" id="KW-0812">Transmembrane</keyword>
<feature type="transmembrane region" description="Helical" evidence="8">
    <location>
        <begin position="45"/>
        <end position="68"/>
    </location>
</feature>
<feature type="transmembrane region" description="Helical" evidence="8">
    <location>
        <begin position="298"/>
        <end position="325"/>
    </location>
</feature>
<reference evidence="9 10" key="1">
    <citation type="submission" date="2017-10" db="EMBL/GenBank/DDBJ databases">
        <title>Sequencing the genomes of 1000 actinobacteria strains.</title>
        <authorList>
            <person name="Klenk H.-P."/>
        </authorList>
    </citation>
    <scope>NUCLEOTIDE SEQUENCE [LARGE SCALE GENOMIC DNA]</scope>
    <source>
        <strain evidence="9 10">DSM 46092</strain>
    </source>
</reference>
<evidence type="ECO:0000256" key="8">
    <source>
        <dbReference type="SAM" id="Phobius"/>
    </source>
</evidence>
<evidence type="ECO:0000256" key="3">
    <source>
        <dbReference type="ARBA" id="ARBA00022679"/>
    </source>
</evidence>
<feature type="transmembrane region" description="Helical" evidence="8">
    <location>
        <begin position="260"/>
        <end position="292"/>
    </location>
</feature>
<sequence length="482" mass="50383">MHLLMAPARTTGSPHTRVLTWDLVFYLGCLVFALITAFASEFYGYRIWGAFAIAGYGIAAAHSGRLLVAARRYRYRPDDPGGSGTPRPGNDGGLGTSGNLGGLGRFGNFGRSGRLGRFSAHRPGSRWLGIGAIGLLAMLCPLAVLVIRRLTGVDWLITPGSWAAQPEVWVIERSATLLLQHGTPYVDVTALNRPPEVNDYTPYGPVMAFFGLPRAIFGGNPVTDALTDARWMFALAAVACVLGALRLLHRPRIPVLSAQLVLACPLTALTWAVAGPDLAIAGLLVLACALAATGRAGWSGFVLALVISAKLIVAPAFAVLAVLILVQAGKTAGRAALGRFVTTVAGTTLLLHLPVYLVDPRAFTEHVLRFPLGMGVVHSPAASPLPGHLLAELGPAGRVLALVLVGLAAVAMLVWLARRPPATGSAALVRIAVGLGALILLTPATRYGYLVYPVILLGAALTFRAAGPLRPPRSDLGSATSS</sequence>
<dbReference type="GO" id="GO:0016758">
    <property type="term" value="F:hexosyltransferase activity"/>
    <property type="evidence" value="ECO:0007669"/>
    <property type="project" value="InterPro"/>
</dbReference>
<organism evidence="9 10">
    <name type="scientific">Amycolatopsis sulphurea</name>
    <dbReference type="NCBI Taxonomy" id="76022"/>
    <lineage>
        <taxon>Bacteria</taxon>
        <taxon>Bacillati</taxon>
        <taxon>Actinomycetota</taxon>
        <taxon>Actinomycetes</taxon>
        <taxon>Pseudonocardiales</taxon>
        <taxon>Pseudonocardiaceae</taxon>
        <taxon>Amycolatopsis</taxon>
    </lineage>
</organism>
<feature type="transmembrane region" description="Helical" evidence="8">
    <location>
        <begin position="21"/>
        <end position="39"/>
    </location>
</feature>
<proteinExistence type="inferred from homology"/>
<dbReference type="RefSeq" id="WP_245914134.1">
    <property type="nucleotide sequence ID" value="NZ_JBIAKZ010000001.1"/>
</dbReference>
<evidence type="ECO:0000313" key="9">
    <source>
        <dbReference type="EMBL" id="PFG56712.1"/>
    </source>
</evidence>
<accession>A0A2A9G1I4</accession>
<dbReference type="Proteomes" id="UP000243542">
    <property type="component" value="Unassembled WGS sequence"/>
</dbReference>
<comment type="similarity">
    <text evidence="7">Belongs to the glycosyltransferase 87 family.</text>
</comment>
<feature type="transmembrane region" description="Helical" evidence="8">
    <location>
        <begin position="424"/>
        <end position="441"/>
    </location>
</feature>
<keyword evidence="5 8" id="KW-1133">Transmembrane helix</keyword>
<dbReference type="Pfam" id="PF09594">
    <property type="entry name" value="GT87"/>
    <property type="match status" value="1"/>
</dbReference>
<dbReference type="EMBL" id="PDJK01000001">
    <property type="protein sequence ID" value="PFG56712.1"/>
    <property type="molecule type" value="Genomic_DNA"/>
</dbReference>
<keyword evidence="6 8" id="KW-0472">Membrane</keyword>
<feature type="transmembrane region" description="Helical" evidence="8">
    <location>
        <begin position="337"/>
        <end position="358"/>
    </location>
</feature>
<evidence type="ECO:0000256" key="4">
    <source>
        <dbReference type="ARBA" id="ARBA00022692"/>
    </source>
</evidence>
<comment type="subcellular location">
    <subcellularLocation>
        <location evidence="1">Cell membrane</location>
        <topology evidence="1">Multi-pass membrane protein</topology>
    </subcellularLocation>
</comment>
<dbReference type="AlphaFoldDB" id="A0A2A9G1I4"/>
<name>A0A2A9G1I4_9PSEU</name>
<feature type="transmembrane region" description="Helical" evidence="8">
    <location>
        <begin position="229"/>
        <end position="248"/>
    </location>
</feature>
<keyword evidence="3" id="KW-0808">Transferase</keyword>
<feature type="transmembrane region" description="Helical" evidence="8">
    <location>
        <begin position="399"/>
        <end position="417"/>
    </location>
</feature>
<evidence type="ECO:0000256" key="2">
    <source>
        <dbReference type="ARBA" id="ARBA00022475"/>
    </source>
</evidence>
<comment type="caution">
    <text evidence="9">The sequence shown here is derived from an EMBL/GenBank/DDBJ whole genome shotgun (WGS) entry which is preliminary data.</text>
</comment>
<keyword evidence="2" id="KW-1003">Cell membrane</keyword>
<evidence type="ECO:0000256" key="7">
    <source>
        <dbReference type="ARBA" id="ARBA00024033"/>
    </source>
</evidence>
<protein>
    <submittedName>
        <fullName evidence="9">Uncharacterized protein DUF2029</fullName>
    </submittedName>
</protein>
<keyword evidence="10" id="KW-1185">Reference proteome</keyword>
<evidence type="ECO:0000256" key="1">
    <source>
        <dbReference type="ARBA" id="ARBA00004651"/>
    </source>
</evidence>
<dbReference type="GO" id="GO:0005886">
    <property type="term" value="C:plasma membrane"/>
    <property type="evidence" value="ECO:0007669"/>
    <property type="project" value="UniProtKB-SubCell"/>
</dbReference>
<evidence type="ECO:0000256" key="5">
    <source>
        <dbReference type="ARBA" id="ARBA00022989"/>
    </source>
</evidence>
<gene>
    <name evidence="9" type="ORF">ATK36_0232</name>
</gene>
<evidence type="ECO:0000256" key="6">
    <source>
        <dbReference type="ARBA" id="ARBA00023136"/>
    </source>
</evidence>